<sequence length="180" mass="19771">MSDAMAEDQLGTRVLQSCEGVETTQNSHSECAICLIPFLEQERVRMLPTCGHLFHISCIDMWSQSHTNCHVCRQNPTLPLIQKFLSCLDFHCSEDQGINDSPADNGGFLALAGVENAMDVPSASGESYHAVCTSSVLEKPAHQLLSVAPLCNLTTENHTMHFQMDGCRVLDVQGLPQRVE</sequence>
<keyword evidence="6" id="KW-0812">Transmembrane</keyword>
<gene>
    <name evidence="15" type="ORF">KP509_07G079900</name>
</gene>
<dbReference type="InterPro" id="IPR013083">
    <property type="entry name" value="Znf_RING/FYVE/PHD"/>
</dbReference>
<protein>
    <recommendedName>
        <fullName evidence="4">RING-type E3 ubiquitin transferase</fullName>
        <ecNumber evidence="4">2.3.2.27</ecNumber>
    </recommendedName>
</protein>
<dbReference type="GO" id="GO:0016567">
    <property type="term" value="P:protein ubiquitination"/>
    <property type="evidence" value="ECO:0007669"/>
    <property type="project" value="InterPro"/>
</dbReference>
<evidence type="ECO:0000313" key="16">
    <source>
        <dbReference type="Proteomes" id="UP000825935"/>
    </source>
</evidence>
<evidence type="ECO:0000256" key="4">
    <source>
        <dbReference type="ARBA" id="ARBA00012483"/>
    </source>
</evidence>
<dbReference type="InterPro" id="IPR044600">
    <property type="entry name" value="ATL1/ATL16-like"/>
</dbReference>
<dbReference type="InterPro" id="IPR001841">
    <property type="entry name" value="Znf_RING"/>
</dbReference>
<evidence type="ECO:0000256" key="6">
    <source>
        <dbReference type="ARBA" id="ARBA00022692"/>
    </source>
</evidence>
<comment type="pathway">
    <text evidence="3">Protein modification; protein ubiquitination.</text>
</comment>
<name>A0A8T2UBJ9_CERRI</name>
<dbReference type="SMART" id="SM00184">
    <property type="entry name" value="RING"/>
    <property type="match status" value="1"/>
</dbReference>
<evidence type="ECO:0000256" key="8">
    <source>
        <dbReference type="ARBA" id="ARBA00022771"/>
    </source>
</evidence>
<keyword evidence="16" id="KW-1185">Reference proteome</keyword>
<dbReference type="PROSITE" id="PS50089">
    <property type="entry name" value="ZF_RING_2"/>
    <property type="match status" value="1"/>
</dbReference>
<evidence type="ECO:0000256" key="3">
    <source>
        <dbReference type="ARBA" id="ARBA00004906"/>
    </source>
</evidence>
<evidence type="ECO:0000256" key="5">
    <source>
        <dbReference type="ARBA" id="ARBA00022679"/>
    </source>
</evidence>
<evidence type="ECO:0000256" key="10">
    <source>
        <dbReference type="ARBA" id="ARBA00022833"/>
    </source>
</evidence>
<evidence type="ECO:0000256" key="1">
    <source>
        <dbReference type="ARBA" id="ARBA00000900"/>
    </source>
</evidence>
<dbReference type="PANTHER" id="PTHR46913:SF1">
    <property type="entry name" value="RING-H2 FINGER PROTEIN ATL16"/>
    <property type="match status" value="1"/>
</dbReference>
<keyword evidence="9" id="KW-0833">Ubl conjugation pathway</keyword>
<dbReference type="Gene3D" id="3.30.40.10">
    <property type="entry name" value="Zinc/RING finger domain, C3HC4 (zinc finger)"/>
    <property type="match status" value="1"/>
</dbReference>
<comment type="caution">
    <text evidence="15">The sequence shown here is derived from an EMBL/GenBank/DDBJ whole genome shotgun (WGS) entry which is preliminary data.</text>
</comment>
<organism evidence="15 16">
    <name type="scientific">Ceratopteris richardii</name>
    <name type="common">Triangle waterfern</name>
    <dbReference type="NCBI Taxonomy" id="49495"/>
    <lineage>
        <taxon>Eukaryota</taxon>
        <taxon>Viridiplantae</taxon>
        <taxon>Streptophyta</taxon>
        <taxon>Embryophyta</taxon>
        <taxon>Tracheophyta</taxon>
        <taxon>Polypodiopsida</taxon>
        <taxon>Polypodiidae</taxon>
        <taxon>Polypodiales</taxon>
        <taxon>Pteridineae</taxon>
        <taxon>Pteridaceae</taxon>
        <taxon>Parkerioideae</taxon>
        <taxon>Ceratopteris</taxon>
    </lineage>
</organism>
<proteinExistence type="predicted"/>
<comment type="catalytic activity">
    <reaction evidence="1">
        <text>S-ubiquitinyl-[E2 ubiquitin-conjugating enzyme]-L-cysteine + [acceptor protein]-L-lysine = [E2 ubiquitin-conjugating enzyme]-L-cysteine + N(6)-ubiquitinyl-[acceptor protein]-L-lysine.</text>
        <dbReference type="EC" id="2.3.2.27"/>
    </reaction>
</comment>
<evidence type="ECO:0000313" key="15">
    <source>
        <dbReference type="EMBL" id="KAH7433661.1"/>
    </source>
</evidence>
<dbReference type="GO" id="GO:0061630">
    <property type="term" value="F:ubiquitin protein ligase activity"/>
    <property type="evidence" value="ECO:0007669"/>
    <property type="project" value="UniProtKB-EC"/>
</dbReference>
<dbReference type="PANTHER" id="PTHR46913">
    <property type="entry name" value="RING-H2 FINGER PROTEIN ATL16"/>
    <property type="match status" value="1"/>
</dbReference>
<evidence type="ECO:0000256" key="13">
    <source>
        <dbReference type="PROSITE-ProRule" id="PRU00175"/>
    </source>
</evidence>
<evidence type="ECO:0000256" key="12">
    <source>
        <dbReference type="ARBA" id="ARBA00023136"/>
    </source>
</evidence>
<dbReference type="EMBL" id="CM035412">
    <property type="protein sequence ID" value="KAH7433661.1"/>
    <property type="molecule type" value="Genomic_DNA"/>
</dbReference>
<keyword evidence="11" id="KW-1133">Transmembrane helix</keyword>
<keyword evidence="10" id="KW-0862">Zinc</keyword>
<dbReference type="AlphaFoldDB" id="A0A8T2UBJ9"/>
<dbReference type="OrthoDB" id="8062037at2759"/>
<reference evidence="15" key="1">
    <citation type="submission" date="2021-08" db="EMBL/GenBank/DDBJ databases">
        <title>WGS assembly of Ceratopteris richardii.</title>
        <authorList>
            <person name="Marchant D.B."/>
            <person name="Chen G."/>
            <person name="Jenkins J."/>
            <person name="Shu S."/>
            <person name="Leebens-Mack J."/>
            <person name="Grimwood J."/>
            <person name="Schmutz J."/>
            <person name="Soltis P."/>
            <person name="Soltis D."/>
            <person name="Chen Z.-H."/>
        </authorList>
    </citation>
    <scope>NUCLEOTIDE SEQUENCE</scope>
    <source>
        <strain evidence="15">Whitten #5841</strain>
        <tissue evidence="15">Leaf</tissue>
    </source>
</reference>
<dbReference type="Proteomes" id="UP000825935">
    <property type="component" value="Chromosome 7"/>
</dbReference>
<keyword evidence="12" id="KW-0472">Membrane</keyword>
<feature type="domain" description="RING-type" evidence="14">
    <location>
        <begin position="31"/>
        <end position="73"/>
    </location>
</feature>
<evidence type="ECO:0000259" key="14">
    <source>
        <dbReference type="PROSITE" id="PS50089"/>
    </source>
</evidence>
<evidence type="ECO:0000256" key="2">
    <source>
        <dbReference type="ARBA" id="ARBA00004167"/>
    </source>
</evidence>
<keyword evidence="5" id="KW-0808">Transferase</keyword>
<evidence type="ECO:0000256" key="9">
    <source>
        <dbReference type="ARBA" id="ARBA00022786"/>
    </source>
</evidence>
<dbReference type="GO" id="GO:0016020">
    <property type="term" value="C:membrane"/>
    <property type="evidence" value="ECO:0007669"/>
    <property type="project" value="UniProtKB-SubCell"/>
</dbReference>
<comment type="subcellular location">
    <subcellularLocation>
        <location evidence="2">Membrane</location>
        <topology evidence="2">Single-pass membrane protein</topology>
    </subcellularLocation>
</comment>
<keyword evidence="7" id="KW-0479">Metal-binding</keyword>
<accession>A0A8T2UBJ9</accession>
<keyword evidence="8 13" id="KW-0863">Zinc-finger</keyword>
<dbReference type="GO" id="GO:0008270">
    <property type="term" value="F:zinc ion binding"/>
    <property type="evidence" value="ECO:0007669"/>
    <property type="project" value="UniProtKB-KW"/>
</dbReference>
<evidence type="ECO:0000256" key="11">
    <source>
        <dbReference type="ARBA" id="ARBA00022989"/>
    </source>
</evidence>
<dbReference type="SUPFAM" id="SSF57850">
    <property type="entry name" value="RING/U-box"/>
    <property type="match status" value="1"/>
</dbReference>
<dbReference type="Pfam" id="PF13639">
    <property type="entry name" value="zf-RING_2"/>
    <property type="match status" value="1"/>
</dbReference>
<evidence type="ECO:0000256" key="7">
    <source>
        <dbReference type="ARBA" id="ARBA00022723"/>
    </source>
</evidence>
<dbReference type="EC" id="2.3.2.27" evidence="4"/>